<evidence type="ECO:0000256" key="8">
    <source>
        <dbReference type="RuleBase" id="RU367056"/>
    </source>
</evidence>
<feature type="domain" description="Cytochrome c oxidase assembly factor 3 mitochondrial coiled-coil" evidence="10">
    <location>
        <begin position="40"/>
        <end position="86"/>
    </location>
</feature>
<dbReference type="PANTHER" id="PTHR15642:SF3">
    <property type="entry name" value="CYTOCHROME C OXIDASE ASSEMBLY FACTOR 3 HOMOLOG, MITOCHONDRIAL"/>
    <property type="match status" value="1"/>
</dbReference>
<evidence type="ECO:0000313" key="12">
    <source>
        <dbReference type="Proteomes" id="UP000694580"/>
    </source>
</evidence>
<dbReference type="CTD" id="100141351"/>
<keyword evidence="8" id="KW-0999">Mitochondrion inner membrane</keyword>
<dbReference type="InterPro" id="IPR041752">
    <property type="entry name" value="Coa3"/>
</dbReference>
<keyword evidence="12" id="KW-1185">Reference proteome</keyword>
<sequence>MADGGGKGDPGHEYATRIDPAKENLTREQLQFIRRVEVEQWKKKADKLRGRNIATGLAIGALVAGIYTYTFFSVSQEKVLEEADEEARLARARGSGTGPR</sequence>
<feature type="transmembrane region" description="Helical" evidence="8">
    <location>
        <begin position="52"/>
        <end position="72"/>
    </location>
</feature>
<reference evidence="11 12" key="1">
    <citation type="submission" date="2020-06" db="EMBL/GenBank/DDBJ databases">
        <authorList>
            <consortium name="Wellcome Sanger Institute Data Sharing"/>
        </authorList>
    </citation>
    <scope>NUCLEOTIDE SEQUENCE [LARGE SCALE GENOMIC DNA]</scope>
</reference>
<dbReference type="GeneTree" id="ENSGT00390000016262"/>
<feature type="compositionally biased region" description="Basic and acidic residues" evidence="9">
    <location>
        <begin position="9"/>
        <end position="20"/>
    </location>
</feature>
<dbReference type="Ensembl" id="ENSDCDT00010043397.1">
    <property type="protein sequence ID" value="ENSDCDP00010034786.1"/>
    <property type="gene ID" value="ENSDCDG00010022438.1"/>
</dbReference>
<evidence type="ECO:0000256" key="9">
    <source>
        <dbReference type="SAM" id="MobiDB-lite"/>
    </source>
</evidence>
<evidence type="ECO:0000259" key="10">
    <source>
        <dbReference type="Pfam" id="PF09813"/>
    </source>
</evidence>
<reference evidence="11" key="2">
    <citation type="submission" date="2025-08" db="UniProtKB">
        <authorList>
            <consortium name="Ensembl"/>
        </authorList>
    </citation>
    <scope>IDENTIFICATION</scope>
</reference>
<feature type="region of interest" description="Disordered" evidence="9">
    <location>
        <begin position="1"/>
        <end position="20"/>
    </location>
</feature>
<dbReference type="Pfam" id="PF09813">
    <property type="entry name" value="Coa3_cc"/>
    <property type="match status" value="1"/>
</dbReference>
<evidence type="ECO:0000256" key="1">
    <source>
        <dbReference type="ARBA" id="ARBA00003429"/>
    </source>
</evidence>
<evidence type="ECO:0000256" key="4">
    <source>
        <dbReference type="ARBA" id="ARBA00022692"/>
    </source>
</evidence>
<evidence type="ECO:0000256" key="5">
    <source>
        <dbReference type="ARBA" id="ARBA00022989"/>
    </source>
</evidence>
<accession>A0AAY4CQX3</accession>
<keyword evidence="7 8" id="KW-0472">Membrane</keyword>
<reference evidence="11" key="3">
    <citation type="submission" date="2025-09" db="UniProtKB">
        <authorList>
            <consortium name="Ensembl"/>
        </authorList>
    </citation>
    <scope>IDENTIFICATION</scope>
</reference>
<dbReference type="GO" id="GO:0033617">
    <property type="term" value="P:mitochondrial respiratory chain complex IV assembly"/>
    <property type="evidence" value="ECO:0007669"/>
    <property type="project" value="UniProtKB-UniRule"/>
</dbReference>
<name>A0AAY4CQX3_9TELE</name>
<keyword evidence="4 8" id="KW-0812">Transmembrane</keyword>
<comment type="subcellular location">
    <subcellularLocation>
        <location evidence="2">Mitochondrion membrane</location>
        <topology evidence="2">Single-pass membrane protein</topology>
    </subcellularLocation>
</comment>
<keyword evidence="6 8" id="KW-0496">Mitochondrion</keyword>
<gene>
    <name evidence="11" type="primary">LOC114795872</name>
</gene>
<evidence type="ECO:0000313" key="11">
    <source>
        <dbReference type="Ensembl" id="ENSDCDP00010034786.1"/>
    </source>
</evidence>
<comment type="function">
    <text evidence="1">Core component of the MITRAC (mitochondrial translation regulation assembly intermediate of cytochrome c oxidase complex) complex, that regulates cytochrome c oxidase assembly. MITRAC complexes regulate both translation of mitochondrial encoded components and assembly of nuclear-encoded components imported in mitochondrion. Required for efficient translation of MT-CO1 and mitochondrial respiratory chain complex IV assembly.</text>
</comment>
<evidence type="ECO:0000256" key="6">
    <source>
        <dbReference type="ARBA" id="ARBA00023128"/>
    </source>
</evidence>
<dbReference type="InterPro" id="IPR018628">
    <property type="entry name" value="Coa3_CC"/>
</dbReference>
<dbReference type="PANTHER" id="PTHR15642">
    <property type="entry name" value="CYTOCHROME C OXIDASE ASSEMBLY FACTOR 3, MITOCHONDRIAL"/>
    <property type="match status" value="1"/>
</dbReference>
<evidence type="ECO:0000256" key="7">
    <source>
        <dbReference type="ARBA" id="ARBA00023136"/>
    </source>
</evidence>
<organism evidence="11 12">
    <name type="scientific">Denticeps clupeoides</name>
    <name type="common">denticle herring</name>
    <dbReference type="NCBI Taxonomy" id="299321"/>
    <lineage>
        <taxon>Eukaryota</taxon>
        <taxon>Metazoa</taxon>
        <taxon>Chordata</taxon>
        <taxon>Craniata</taxon>
        <taxon>Vertebrata</taxon>
        <taxon>Euteleostomi</taxon>
        <taxon>Actinopterygii</taxon>
        <taxon>Neopterygii</taxon>
        <taxon>Teleostei</taxon>
        <taxon>Clupei</taxon>
        <taxon>Clupeiformes</taxon>
        <taxon>Denticipitoidei</taxon>
        <taxon>Denticipitidae</taxon>
        <taxon>Denticeps</taxon>
    </lineage>
</organism>
<comment type="subunit">
    <text evidence="8">Component of 250-400 kDa complexes called cytochrome oxidase assembly intermediates or COA complexes.</text>
</comment>
<evidence type="ECO:0000256" key="3">
    <source>
        <dbReference type="ARBA" id="ARBA00007035"/>
    </source>
</evidence>
<dbReference type="AlphaFoldDB" id="A0AAY4CQX3"/>
<comment type="similarity">
    <text evidence="3 8">Belongs to the COA3 family.</text>
</comment>
<dbReference type="GO" id="GO:0005743">
    <property type="term" value="C:mitochondrial inner membrane"/>
    <property type="evidence" value="ECO:0007669"/>
    <property type="project" value="UniProtKB-UniRule"/>
</dbReference>
<keyword evidence="5 8" id="KW-1133">Transmembrane helix</keyword>
<comment type="function">
    <text evidence="8">Required for assembly of cytochrome c oxidase (complex IV).</text>
</comment>
<evidence type="ECO:0000256" key="2">
    <source>
        <dbReference type="ARBA" id="ARBA00004304"/>
    </source>
</evidence>
<proteinExistence type="inferred from homology"/>
<protein>
    <recommendedName>
        <fullName evidence="8">Cytochrome c oxidase assembly factor 3</fullName>
    </recommendedName>
</protein>
<dbReference type="Proteomes" id="UP000694580">
    <property type="component" value="Chromosome 8"/>
</dbReference>